<protein>
    <recommendedName>
        <fullName evidence="3">DUF8020 domain-containing protein</fullName>
    </recommendedName>
</protein>
<dbReference type="Proteomes" id="UP000006304">
    <property type="component" value="Chromosome"/>
</dbReference>
<keyword evidence="1" id="KW-0472">Membrane</keyword>
<feature type="domain" description="DUF8020" evidence="3">
    <location>
        <begin position="36"/>
        <end position="118"/>
    </location>
</feature>
<name>K0F8I0_NOCB7</name>
<feature type="signal peptide" evidence="2">
    <location>
        <begin position="1"/>
        <end position="26"/>
    </location>
</feature>
<proteinExistence type="predicted"/>
<dbReference type="EMBL" id="CP003876">
    <property type="protein sequence ID" value="AFU06017.1"/>
    <property type="molecule type" value="Genomic_DNA"/>
</dbReference>
<dbReference type="AlphaFoldDB" id="K0F8I0"/>
<evidence type="ECO:0000313" key="4">
    <source>
        <dbReference type="EMBL" id="AFU06017.1"/>
    </source>
</evidence>
<dbReference type="RefSeq" id="WP_014988864.1">
    <property type="nucleotide sequence ID" value="NC_018681.1"/>
</dbReference>
<dbReference type="HOGENOM" id="CLU_089621_1_0_11"/>
<dbReference type="InterPro" id="IPR058333">
    <property type="entry name" value="DUF8020"/>
</dbReference>
<dbReference type="KEGG" id="nbr:O3I_040360"/>
<gene>
    <name evidence="4" type="ORF">O3I_040360</name>
</gene>
<keyword evidence="5" id="KW-1185">Reference proteome</keyword>
<keyword evidence="1" id="KW-1133">Transmembrane helix</keyword>
<dbReference type="Pfam" id="PF26059">
    <property type="entry name" value="DUF8020"/>
    <property type="match status" value="1"/>
</dbReference>
<reference evidence="4 5" key="1">
    <citation type="journal article" date="2012" name="J. Bacteriol.">
        <title>Complete genome sequence of Nocardia brasiliensis HUJEG-1.</title>
        <authorList>
            <person name="Vera-Cabrera L."/>
            <person name="Ortiz-Lopez R."/>
            <person name="Elizondo-Gonzalez R."/>
            <person name="Perez-Maya A.A."/>
            <person name="Ocampo-Candiani J."/>
        </authorList>
    </citation>
    <scope>NUCLEOTIDE SEQUENCE [LARGE SCALE GENOMIC DNA]</scope>
    <source>
        <strain evidence="5">ATCC 700358</strain>
    </source>
</reference>
<evidence type="ECO:0000313" key="5">
    <source>
        <dbReference type="Proteomes" id="UP000006304"/>
    </source>
</evidence>
<evidence type="ECO:0000256" key="2">
    <source>
        <dbReference type="SAM" id="SignalP"/>
    </source>
</evidence>
<evidence type="ECO:0000259" key="3">
    <source>
        <dbReference type="Pfam" id="PF26059"/>
    </source>
</evidence>
<feature type="chain" id="PRO_5003831747" description="DUF8020 domain-containing protein" evidence="2">
    <location>
        <begin position="27"/>
        <end position="239"/>
    </location>
</feature>
<sequence>MNLRRTTAGAALVIGAMTIGLGTAHAEPVAAPADSGINYSVKLVDKTVVASLKGGTFSVTEENGATAEDPKLSVANVRDGQGNTLVSFPLEVDVDGTLVPVKTEVKKDGTVLEITPQKPEGLVVSGKPVAARPSVAQDIASPIENQRAQNEFASKFGIATAIGGFIGTAIGAVVGFFLGLPIFGVGGLLGIPVGAGIGGILGTIIVGGPALVAAGLELINTIQAPDGTTQWADKPQPVK</sequence>
<dbReference type="eggNOG" id="ENOG5032AP1">
    <property type="taxonomic scope" value="Bacteria"/>
</dbReference>
<keyword evidence="1" id="KW-0812">Transmembrane</keyword>
<accession>K0F8I0</accession>
<feature type="transmembrane region" description="Helical" evidence="1">
    <location>
        <begin position="185"/>
        <end position="206"/>
    </location>
</feature>
<evidence type="ECO:0000256" key="1">
    <source>
        <dbReference type="SAM" id="Phobius"/>
    </source>
</evidence>
<organism evidence="4 5">
    <name type="scientific">Nocardia brasiliensis (strain ATCC 700358 / HUJEG-1)</name>
    <dbReference type="NCBI Taxonomy" id="1133849"/>
    <lineage>
        <taxon>Bacteria</taxon>
        <taxon>Bacillati</taxon>
        <taxon>Actinomycetota</taxon>
        <taxon>Actinomycetes</taxon>
        <taxon>Mycobacteriales</taxon>
        <taxon>Nocardiaceae</taxon>
        <taxon>Nocardia</taxon>
    </lineage>
</organism>
<keyword evidence="2" id="KW-0732">Signal</keyword>
<feature type="transmembrane region" description="Helical" evidence="1">
    <location>
        <begin position="156"/>
        <end position="178"/>
    </location>
</feature>